<organism evidence="1 2">
    <name type="scientific">Solihabitans fulvus</name>
    <dbReference type="NCBI Taxonomy" id="1892852"/>
    <lineage>
        <taxon>Bacteria</taxon>
        <taxon>Bacillati</taxon>
        <taxon>Actinomycetota</taxon>
        <taxon>Actinomycetes</taxon>
        <taxon>Pseudonocardiales</taxon>
        <taxon>Pseudonocardiaceae</taxon>
        <taxon>Solihabitans</taxon>
    </lineage>
</organism>
<dbReference type="EMBL" id="VUOB01000041">
    <property type="protein sequence ID" value="KAA2258761.1"/>
    <property type="molecule type" value="Genomic_DNA"/>
</dbReference>
<gene>
    <name evidence="1" type="ORF">F0L68_23305</name>
</gene>
<dbReference type="RefSeq" id="WP_149851761.1">
    <property type="nucleotide sequence ID" value="NZ_VUOB01000041.1"/>
</dbReference>
<sequence length="123" mass="13877">MDSRYIDELLAELVRRRFTLHYFGLRSRPHLIGATLHRDGCVDVLILRGPDLAAACRVVAGRSELFAPSEVVWHYLGSAALTMRALFAMVPPSHPAAPWFRYPAPESCRIPPSIRRPVSIRPF</sequence>
<dbReference type="Proteomes" id="UP000323454">
    <property type="component" value="Unassembled WGS sequence"/>
</dbReference>
<dbReference type="OrthoDB" id="3632723at2"/>
<keyword evidence="2" id="KW-1185">Reference proteome</keyword>
<comment type="caution">
    <text evidence="1">The sequence shown here is derived from an EMBL/GenBank/DDBJ whole genome shotgun (WGS) entry which is preliminary data.</text>
</comment>
<evidence type="ECO:0000313" key="1">
    <source>
        <dbReference type="EMBL" id="KAA2258761.1"/>
    </source>
</evidence>
<reference evidence="1 2" key="1">
    <citation type="submission" date="2019-09" db="EMBL/GenBank/DDBJ databases">
        <title>Goodfellowia gen. nov., a new genus of the Pseudonocardineae related to Actinoalloteichus, containing Goodfellowia coeruleoviolacea gen. nov., comb. nov. gen. nov., comb. nov.</title>
        <authorList>
            <person name="Labeda D."/>
        </authorList>
    </citation>
    <scope>NUCLEOTIDE SEQUENCE [LARGE SCALE GENOMIC DNA]</scope>
    <source>
        <strain evidence="1 2">AN110305</strain>
    </source>
</reference>
<evidence type="ECO:0000313" key="2">
    <source>
        <dbReference type="Proteomes" id="UP000323454"/>
    </source>
</evidence>
<name>A0A5B2X6J8_9PSEU</name>
<reference evidence="1 2" key="2">
    <citation type="submission" date="2019-09" db="EMBL/GenBank/DDBJ databases">
        <authorList>
            <person name="Jin C."/>
        </authorList>
    </citation>
    <scope>NUCLEOTIDE SEQUENCE [LARGE SCALE GENOMIC DNA]</scope>
    <source>
        <strain evidence="1 2">AN110305</strain>
    </source>
</reference>
<proteinExistence type="predicted"/>
<dbReference type="AlphaFoldDB" id="A0A5B2X6J8"/>
<accession>A0A5B2X6J8</accession>
<protein>
    <submittedName>
        <fullName evidence="1">Uncharacterized protein</fullName>
    </submittedName>
</protein>